<sequence length="287" mass="33845">MNNLYLGVIVSLKNSFAVIDHYPPKIIWFLWLQGMENAPFVVSKCYQSWVKHNPDWQIVFLDETSVKSYFSAEYKQITKQAFSDILRINLLAQYGGVWVDATCFCTKPLDSWLPDYMHRGFFAFERPGPDRMISSWFIASAANNHITGTFKQLVLDYWNQNKGMTFIENSKWKFLNKCLRLLGTQTWFRPFVTRVLRIHPYFWFHYLFEKNYLEDNKVKQLWNDTPKISADIPHGLQFAGLFNPITEKVKVDIDHKVSPCYKLMWNYRAAELKEGTVMDYLLNISAV</sequence>
<dbReference type="Gene3D" id="3.90.550.20">
    <property type="match status" value="1"/>
</dbReference>
<dbReference type="EMBL" id="JACHCB010000005">
    <property type="protein sequence ID" value="MBB6109693.1"/>
    <property type="molecule type" value="Genomic_DNA"/>
</dbReference>
<proteinExistence type="predicted"/>
<comment type="caution">
    <text evidence="1">The sequence shown here is derived from an EMBL/GenBank/DDBJ whole genome shotgun (WGS) entry which is preliminary data.</text>
</comment>
<keyword evidence="2" id="KW-1185">Reference proteome</keyword>
<protein>
    <recommendedName>
        <fullName evidence="3">Capsular polysaccharide synthesis protein</fullName>
    </recommendedName>
</protein>
<dbReference type="Proteomes" id="UP000541583">
    <property type="component" value="Unassembled WGS sequence"/>
</dbReference>
<gene>
    <name evidence="1" type="ORF">HDF23_002442</name>
</gene>
<name>A0ABR6PJA6_9SPHI</name>
<dbReference type="PANTHER" id="PTHR32385:SF15">
    <property type="entry name" value="INOSITOL PHOSPHOCERAMIDE MANNOSYLTRANSFERASE 1"/>
    <property type="match status" value="1"/>
</dbReference>
<dbReference type="Pfam" id="PF05704">
    <property type="entry name" value="Caps_synth"/>
    <property type="match status" value="2"/>
</dbReference>
<evidence type="ECO:0000313" key="2">
    <source>
        <dbReference type="Proteomes" id="UP000541583"/>
    </source>
</evidence>
<dbReference type="RefSeq" id="WP_076373479.1">
    <property type="nucleotide sequence ID" value="NZ_FTMG01000005.1"/>
</dbReference>
<dbReference type="PANTHER" id="PTHR32385">
    <property type="entry name" value="MANNOSYL PHOSPHORYLINOSITOL CERAMIDE SYNTHASE"/>
    <property type="match status" value="1"/>
</dbReference>
<evidence type="ECO:0008006" key="3">
    <source>
        <dbReference type="Google" id="ProtNLM"/>
    </source>
</evidence>
<dbReference type="InterPro" id="IPR029044">
    <property type="entry name" value="Nucleotide-diphossugar_trans"/>
</dbReference>
<evidence type="ECO:0000313" key="1">
    <source>
        <dbReference type="EMBL" id="MBB6109693.1"/>
    </source>
</evidence>
<dbReference type="SUPFAM" id="SSF53448">
    <property type="entry name" value="Nucleotide-diphospho-sugar transferases"/>
    <property type="match status" value="1"/>
</dbReference>
<organism evidence="1 2">
    <name type="scientific">Mucilaginibacter lappiensis</name>
    <dbReference type="NCBI Taxonomy" id="354630"/>
    <lineage>
        <taxon>Bacteria</taxon>
        <taxon>Pseudomonadati</taxon>
        <taxon>Bacteroidota</taxon>
        <taxon>Sphingobacteriia</taxon>
        <taxon>Sphingobacteriales</taxon>
        <taxon>Sphingobacteriaceae</taxon>
        <taxon>Mucilaginibacter</taxon>
    </lineage>
</organism>
<dbReference type="InterPro" id="IPR008441">
    <property type="entry name" value="AfumC-like_glycosyl_Trfase"/>
</dbReference>
<accession>A0ABR6PJA6</accession>
<dbReference type="InterPro" id="IPR051706">
    <property type="entry name" value="Glycosyltransferase_domain"/>
</dbReference>
<reference evidence="1 2" key="1">
    <citation type="submission" date="2020-08" db="EMBL/GenBank/DDBJ databases">
        <title>Genomic Encyclopedia of Type Strains, Phase IV (KMG-V): Genome sequencing to study the core and pangenomes of soil and plant-associated prokaryotes.</title>
        <authorList>
            <person name="Whitman W."/>
        </authorList>
    </citation>
    <scope>NUCLEOTIDE SEQUENCE [LARGE SCALE GENOMIC DNA]</scope>
    <source>
        <strain evidence="1 2">ANJLi2</strain>
    </source>
</reference>